<gene>
    <name evidence="8" type="ORF">ACIB24_04395</name>
</gene>
<dbReference type="CDD" id="cd06171">
    <property type="entry name" value="Sigma70_r4"/>
    <property type="match status" value="1"/>
</dbReference>
<dbReference type="SUPFAM" id="SSF88946">
    <property type="entry name" value="Sigma2 domain of RNA polymerase sigma factors"/>
    <property type="match status" value="1"/>
</dbReference>
<dbReference type="InterPro" id="IPR013249">
    <property type="entry name" value="RNA_pol_sigma70_r4_t2"/>
</dbReference>
<sequence length="178" mass="19763">MTPEQVVATRGPALLRLAWLLTADGPAAEDLVQEAFARALPRWSSIGAGRHEAYLRTTIRSVWIDSLRRRAARVVLDVVPEPPETPQPDGDLERAPARLAVQQALKLLSVRQRTVLVLRYYEDLTEAETARLMRISVGTVKSQAHHALARLRALAPELAELLVEPPDDSVRSEREVLG</sequence>
<evidence type="ECO:0000256" key="3">
    <source>
        <dbReference type="ARBA" id="ARBA00023082"/>
    </source>
</evidence>
<dbReference type="PANTHER" id="PTHR43133:SF50">
    <property type="entry name" value="ECF RNA POLYMERASE SIGMA FACTOR SIGM"/>
    <property type="match status" value="1"/>
</dbReference>
<evidence type="ECO:0000256" key="4">
    <source>
        <dbReference type="ARBA" id="ARBA00023125"/>
    </source>
</evidence>
<dbReference type="SUPFAM" id="SSF88659">
    <property type="entry name" value="Sigma3 and sigma4 domains of RNA polymerase sigma factors"/>
    <property type="match status" value="1"/>
</dbReference>
<accession>A0ABW8AJG7</accession>
<dbReference type="InterPro" id="IPR013325">
    <property type="entry name" value="RNA_pol_sigma_r2"/>
</dbReference>
<evidence type="ECO:0000256" key="2">
    <source>
        <dbReference type="ARBA" id="ARBA00023015"/>
    </source>
</evidence>
<dbReference type="Pfam" id="PF08281">
    <property type="entry name" value="Sigma70_r4_2"/>
    <property type="match status" value="1"/>
</dbReference>
<evidence type="ECO:0000256" key="1">
    <source>
        <dbReference type="ARBA" id="ARBA00010641"/>
    </source>
</evidence>
<dbReference type="NCBIfam" id="TIGR02937">
    <property type="entry name" value="sigma70-ECF"/>
    <property type="match status" value="1"/>
</dbReference>
<keyword evidence="3" id="KW-0731">Sigma factor</keyword>
<name>A0ABW8AJG7_9ACTN</name>
<evidence type="ECO:0000313" key="8">
    <source>
        <dbReference type="EMBL" id="MFI7586293.1"/>
    </source>
</evidence>
<dbReference type="InterPro" id="IPR039425">
    <property type="entry name" value="RNA_pol_sigma-70-like"/>
</dbReference>
<keyword evidence="2" id="KW-0805">Transcription regulation</keyword>
<evidence type="ECO:0000256" key="5">
    <source>
        <dbReference type="ARBA" id="ARBA00023163"/>
    </source>
</evidence>
<keyword evidence="5" id="KW-0804">Transcription</keyword>
<dbReference type="InterPro" id="IPR013324">
    <property type="entry name" value="RNA_pol_sigma_r3/r4-like"/>
</dbReference>
<proteinExistence type="inferred from homology"/>
<dbReference type="EMBL" id="JBITLV010000001">
    <property type="protein sequence ID" value="MFI7586293.1"/>
    <property type="molecule type" value="Genomic_DNA"/>
</dbReference>
<organism evidence="8 9">
    <name type="scientific">Spongisporangium articulatum</name>
    <dbReference type="NCBI Taxonomy" id="3362603"/>
    <lineage>
        <taxon>Bacteria</taxon>
        <taxon>Bacillati</taxon>
        <taxon>Actinomycetota</taxon>
        <taxon>Actinomycetes</taxon>
        <taxon>Kineosporiales</taxon>
        <taxon>Kineosporiaceae</taxon>
        <taxon>Spongisporangium</taxon>
    </lineage>
</organism>
<dbReference type="InterPro" id="IPR007627">
    <property type="entry name" value="RNA_pol_sigma70_r2"/>
</dbReference>
<evidence type="ECO:0000313" key="9">
    <source>
        <dbReference type="Proteomes" id="UP001612915"/>
    </source>
</evidence>
<dbReference type="Gene3D" id="1.10.10.10">
    <property type="entry name" value="Winged helix-like DNA-binding domain superfamily/Winged helix DNA-binding domain"/>
    <property type="match status" value="1"/>
</dbReference>
<evidence type="ECO:0000259" key="7">
    <source>
        <dbReference type="Pfam" id="PF08281"/>
    </source>
</evidence>
<evidence type="ECO:0000259" key="6">
    <source>
        <dbReference type="Pfam" id="PF04542"/>
    </source>
</evidence>
<protein>
    <submittedName>
        <fullName evidence="8">SigE family RNA polymerase sigma factor</fullName>
    </submittedName>
</protein>
<dbReference type="Gene3D" id="1.10.1740.10">
    <property type="match status" value="1"/>
</dbReference>
<reference evidence="8 9" key="1">
    <citation type="submission" date="2024-10" db="EMBL/GenBank/DDBJ databases">
        <title>The Natural Products Discovery Center: Release of the First 8490 Sequenced Strains for Exploring Actinobacteria Biosynthetic Diversity.</title>
        <authorList>
            <person name="Kalkreuter E."/>
            <person name="Kautsar S.A."/>
            <person name="Yang D."/>
            <person name="Bader C.D."/>
            <person name="Teijaro C.N."/>
            <person name="Fluegel L."/>
            <person name="Davis C.M."/>
            <person name="Simpson J.R."/>
            <person name="Lauterbach L."/>
            <person name="Steele A.D."/>
            <person name="Gui C."/>
            <person name="Meng S."/>
            <person name="Li G."/>
            <person name="Viehrig K."/>
            <person name="Ye F."/>
            <person name="Su P."/>
            <person name="Kiefer A.F."/>
            <person name="Nichols A."/>
            <person name="Cepeda A.J."/>
            <person name="Yan W."/>
            <person name="Fan B."/>
            <person name="Jiang Y."/>
            <person name="Adhikari A."/>
            <person name="Zheng C.-J."/>
            <person name="Schuster L."/>
            <person name="Cowan T.M."/>
            <person name="Smanski M.J."/>
            <person name="Chevrette M.G."/>
            <person name="De Carvalho L.P.S."/>
            <person name="Shen B."/>
        </authorList>
    </citation>
    <scope>NUCLEOTIDE SEQUENCE [LARGE SCALE GENOMIC DNA]</scope>
    <source>
        <strain evidence="8 9">NPDC049639</strain>
    </source>
</reference>
<dbReference type="Proteomes" id="UP001612915">
    <property type="component" value="Unassembled WGS sequence"/>
</dbReference>
<feature type="domain" description="RNA polymerase sigma-70 region 2" evidence="6">
    <location>
        <begin position="9"/>
        <end position="71"/>
    </location>
</feature>
<dbReference type="Pfam" id="PF04542">
    <property type="entry name" value="Sigma70_r2"/>
    <property type="match status" value="1"/>
</dbReference>
<feature type="domain" description="RNA polymerase sigma factor 70 region 4 type 2" evidence="7">
    <location>
        <begin position="99"/>
        <end position="151"/>
    </location>
</feature>
<dbReference type="InterPro" id="IPR014284">
    <property type="entry name" value="RNA_pol_sigma-70_dom"/>
</dbReference>
<keyword evidence="9" id="KW-1185">Reference proteome</keyword>
<dbReference type="RefSeq" id="WP_398275684.1">
    <property type="nucleotide sequence ID" value="NZ_JBITLV010000001.1"/>
</dbReference>
<dbReference type="InterPro" id="IPR036388">
    <property type="entry name" value="WH-like_DNA-bd_sf"/>
</dbReference>
<comment type="similarity">
    <text evidence="1">Belongs to the sigma-70 factor family. ECF subfamily.</text>
</comment>
<comment type="caution">
    <text evidence="8">The sequence shown here is derived from an EMBL/GenBank/DDBJ whole genome shotgun (WGS) entry which is preliminary data.</text>
</comment>
<dbReference type="PANTHER" id="PTHR43133">
    <property type="entry name" value="RNA POLYMERASE ECF-TYPE SIGMA FACTO"/>
    <property type="match status" value="1"/>
</dbReference>
<keyword evidence="4" id="KW-0238">DNA-binding</keyword>